<dbReference type="AlphaFoldDB" id="A0A437ULJ9"/>
<evidence type="ECO:0000256" key="9">
    <source>
        <dbReference type="RuleBase" id="RU365015"/>
    </source>
</evidence>
<sequence>MKNEKTLNHENELKKANDYIKENGASVQGKKSRLKMHFMTPLGWMNDPNGLVFHQGEYHLFFQFYPYDVEWGPMHWGHSKSSDGIKWEYLPVALAPSEEYDYSSVEQGHGCFSGSAISVEDQLVLMYTGNVDGRTPRQTQNIAFSKDGRSFSKSSNNPAIPTFPNEATEDFRDPKIWKKDEMYYAIIGTKKDGKGKAAIYSSLDLKDWEYRGIATESNGQQGDMWECPDLFTLDEQDILIISPMFGTKNSSPYYLLGNFDYDTCKFEQKDFFTLDYGKDFYAPQTFTDGKNRRIMIAWMNIWFAEMPEKNDGWAGAMTIARELTIKKNKLYQYPIVELNDYRVDSELVEDLQIDSKSSFNTSLTSASDVLLTIDMEKSKAEAFDIFVKCSKDMKEKTRIHFDLKQMTVLVDRELSGVGNKDNSVAPLSVNDGKLLVRLILDTNALELFINEGEYVVTNRVYPTNSDELFVIKSEDLLIIEQLENYSLKMEG</sequence>
<evidence type="ECO:0000256" key="5">
    <source>
        <dbReference type="ARBA" id="ARBA00022801"/>
    </source>
</evidence>
<gene>
    <name evidence="14" type="ORF">EK398_06435</name>
    <name evidence="13" type="ORF">P7D43_16565</name>
</gene>
<dbReference type="SUPFAM" id="SSF49899">
    <property type="entry name" value="Concanavalin A-like lectins/glucanases"/>
    <property type="match status" value="1"/>
</dbReference>
<evidence type="ECO:0000256" key="8">
    <source>
        <dbReference type="RuleBase" id="RU362110"/>
    </source>
</evidence>
<keyword evidence="9" id="KW-0119">Carbohydrate metabolism</keyword>
<dbReference type="UniPathway" id="UPA00238"/>
<reference evidence="13" key="2">
    <citation type="submission" date="2023-03" db="EMBL/GenBank/DDBJ databases">
        <authorList>
            <person name="Shen W."/>
            <person name="Cai J."/>
        </authorList>
    </citation>
    <scope>NUCLEOTIDE SEQUENCE</scope>
    <source>
        <strain evidence="13">P33-2</strain>
    </source>
</reference>
<evidence type="ECO:0000259" key="11">
    <source>
        <dbReference type="Pfam" id="PF00251"/>
    </source>
</evidence>
<feature type="region of interest" description="Disordered" evidence="10">
    <location>
        <begin position="1"/>
        <end position="21"/>
    </location>
</feature>
<comment type="pathway">
    <text evidence="1 9">Glycan biosynthesis; sucrose metabolism.</text>
</comment>
<dbReference type="GO" id="GO:0005737">
    <property type="term" value="C:cytoplasm"/>
    <property type="evidence" value="ECO:0007669"/>
    <property type="project" value="UniProtKB-SubCell"/>
</dbReference>
<dbReference type="PANTHER" id="PTHR43101:SF1">
    <property type="entry name" value="BETA-FRUCTOSIDASE"/>
    <property type="match status" value="1"/>
</dbReference>
<evidence type="ECO:0000256" key="2">
    <source>
        <dbReference type="ARBA" id="ARBA00009902"/>
    </source>
</evidence>
<dbReference type="GO" id="GO:0004564">
    <property type="term" value="F:beta-fructofuranosidase activity"/>
    <property type="evidence" value="ECO:0007669"/>
    <property type="project" value="UniProtKB-EC"/>
</dbReference>
<dbReference type="Proteomes" id="UP001260773">
    <property type="component" value="Unassembled WGS sequence"/>
</dbReference>
<evidence type="ECO:0000256" key="7">
    <source>
        <dbReference type="ARBA" id="ARBA00033367"/>
    </source>
</evidence>
<comment type="catalytic activity">
    <reaction evidence="8">
        <text>Hydrolysis of terminal non-reducing beta-D-fructofuranoside residues in beta-D-fructofuranosides.</text>
        <dbReference type="EC" id="3.2.1.26"/>
    </reaction>
</comment>
<dbReference type="GO" id="GO:0005985">
    <property type="term" value="P:sucrose metabolic process"/>
    <property type="evidence" value="ECO:0007669"/>
    <property type="project" value="UniProtKB-UniPathway"/>
</dbReference>
<protein>
    <recommendedName>
        <fullName evidence="4 8">Sucrose-6-phosphate hydrolase</fullName>
        <ecNumber evidence="3 8">3.2.1.26</ecNumber>
    </recommendedName>
    <alternativeName>
        <fullName evidence="7 9">Invertase</fullName>
    </alternativeName>
</protein>
<reference evidence="14 15" key="1">
    <citation type="submission" date="2018-12" db="EMBL/GenBank/DDBJ databases">
        <title>A novel vanA-carrying plasmid in a clinical isolate of Enterococcus avium.</title>
        <authorList>
            <person name="Bernasconi O.J."/>
            <person name="Luzzaro F."/>
            <person name="Endimiani A."/>
        </authorList>
    </citation>
    <scope>NUCLEOTIDE SEQUENCE [LARGE SCALE GENOMIC DNA]</scope>
    <source>
        <strain evidence="14 15">LC0559/18</strain>
    </source>
</reference>
<dbReference type="Gene3D" id="2.60.120.560">
    <property type="entry name" value="Exo-inulinase, domain 1"/>
    <property type="match status" value="1"/>
</dbReference>
<evidence type="ECO:0000256" key="6">
    <source>
        <dbReference type="ARBA" id="ARBA00023295"/>
    </source>
</evidence>
<dbReference type="SUPFAM" id="SSF75005">
    <property type="entry name" value="Arabinanase/levansucrase/invertase"/>
    <property type="match status" value="1"/>
</dbReference>
<evidence type="ECO:0000256" key="10">
    <source>
        <dbReference type="SAM" id="MobiDB-lite"/>
    </source>
</evidence>
<dbReference type="PANTHER" id="PTHR43101">
    <property type="entry name" value="BETA-FRUCTOSIDASE"/>
    <property type="match status" value="1"/>
</dbReference>
<evidence type="ECO:0000313" key="15">
    <source>
        <dbReference type="Proteomes" id="UP000288388"/>
    </source>
</evidence>
<accession>A0A437ULJ9</accession>
<keyword evidence="5 8" id="KW-0378">Hydrolase</keyword>
<dbReference type="RefSeq" id="WP_016180383.1">
    <property type="nucleotide sequence ID" value="NZ_CABGUH010000043.1"/>
</dbReference>
<evidence type="ECO:0000256" key="4">
    <source>
        <dbReference type="ARBA" id="ARBA00019623"/>
    </source>
</evidence>
<feature type="domain" description="Glycosyl hydrolase family 32 C-terminal" evidence="12">
    <location>
        <begin position="357"/>
        <end position="468"/>
    </location>
</feature>
<organism evidence="14 15">
    <name type="scientific">Enterococcus avium</name>
    <name type="common">Streptococcus avium</name>
    <dbReference type="NCBI Taxonomy" id="33945"/>
    <lineage>
        <taxon>Bacteria</taxon>
        <taxon>Bacillati</taxon>
        <taxon>Bacillota</taxon>
        <taxon>Bacilli</taxon>
        <taxon>Lactobacillales</taxon>
        <taxon>Enterococcaceae</taxon>
        <taxon>Enterococcus</taxon>
    </lineage>
</organism>
<evidence type="ECO:0000313" key="13">
    <source>
        <dbReference type="EMBL" id="MDT2403981.1"/>
    </source>
</evidence>
<dbReference type="InterPro" id="IPR013320">
    <property type="entry name" value="ConA-like_dom_sf"/>
</dbReference>
<keyword evidence="6 8" id="KW-0326">Glycosidase</keyword>
<dbReference type="InterPro" id="IPR006232">
    <property type="entry name" value="Suc6P_hydrolase"/>
</dbReference>
<dbReference type="InterPro" id="IPR023296">
    <property type="entry name" value="Glyco_hydro_beta-prop_sf"/>
</dbReference>
<dbReference type="EMBL" id="RYZS01000001">
    <property type="protein sequence ID" value="RVU94512.1"/>
    <property type="molecule type" value="Genomic_DNA"/>
</dbReference>
<name>A0A437ULJ9_ENTAV</name>
<dbReference type="Pfam" id="PF08244">
    <property type="entry name" value="Glyco_hydro_32C"/>
    <property type="match status" value="1"/>
</dbReference>
<feature type="domain" description="Glycosyl hydrolase family 32 N-terminal" evidence="11">
    <location>
        <begin position="37"/>
        <end position="334"/>
    </location>
</feature>
<proteinExistence type="inferred from homology"/>
<dbReference type="InterPro" id="IPR051214">
    <property type="entry name" value="GH32_Enzymes"/>
</dbReference>
<comment type="caution">
    <text evidence="14">The sequence shown here is derived from an EMBL/GenBank/DDBJ whole genome shotgun (WGS) entry which is preliminary data.</text>
</comment>
<evidence type="ECO:0000256" key="3">
    <source>
        <dbReference type="ARBA" id="ARBA00012758"/>
    </source>
</evidence>
<evidence type="ECO:0000256" key="1">
    <source>
        <dbReference type="ARBA" id="ARBA00004914"/>
    </source>
</evidence>
<comment type="similarity">
    <text evidence="2 8">Belongs to the glycosyl hydrolase 32 family.</text>
</comment>
<dbReference type="InterPro" id="IPR013189">
    <property type="entry name" value="Glyco_hydro_32_C"/>
</dbReference>
<keyword evidence="9" id="KW-0963">Cytoplasm</keyword>
<dbReference type="Proteomes" id="UP000288388">
    <property type="component" value="Unassembled WGS sequence"/>
</dbReference>
<dbReference type="InterPro" id="IPR013148">
    <property type="entry name" value="Glyco_hydro_32_N"/>
</dbReference>
<dbReference type="SMART" id="SM00640">
    <property type="entry name" value="Glyco_32"/>
    <property type="match status" value="1"/>
</dbReference>
<comment type="function">
    <text evidence="9">Enables the bacterium to metabolize sucrose as a sole carbon source.</text>
</comment>
<dbReference type="EC" id="3.2.1.26" evidence="3 8"/>
<dbReference type="Gene3D" id="2.115.10.20">
    <property type="entry name" value="Glycosyl hydrolase domain, family 43"/>
    <property type="match status" value="1"/>
</dbReference>
<evidence type="ECO:0000259" key="12">
    <source>
        <dbReference type="Pfam" id="PF08244"/>
    </source>
</evidence>
<dbReference type="Pfam" id="PF00251">
    <property type="entry name" value="Glyco_hydro_32N"/>
    <property type="match status" value="1"/>
</dbReference>
<dbReference type="NCBIfam" id="TIGR01322">
    <property type="entry name" value="scrB_fam"/>
    <property type="match status" value="1"/>
</dbReference>
<dbReference type="CDD" id="cd08996">
    <property type="entry name" value="GH32_FFase"/>
    <property type="match status" value="1"/>
</dbReference>
<dbReference type="EMBL" id="JARPWH010000073">
    <property type="protein sequence ID" value="MDT2403981.1"/>
    <property type="molecule type" value="Genomic_DNA"/>
</dbReference>
<comment type="subcellular location">
    <subcellularLocation>
        <location evidence="9">Cytoplasm</location>
    </subcellularLocation>
</comment>
<evidence type="ECO:0000313" key="14">
    <source>
        <dbReference type="EMBL" id="RVU94512.1"/>
    </source>
</evidence>
<dbReference type="InterPro" id="IPR001362">
    <property type="entry name" value="Glyco_hydro_32"/>
</dbReference>